<protein>
    <recommendedName>
        <fullName evidence="4">Pectinacetylesterase</fullName>
    </recommendedName>
</protein>
<organism evidence="2 3">
    <name type="scientific">Isoalcanivorax pacificus W11-5</name>
    <dbReference type="NCBI Taxonomy" id="391936"/>
    <lineage>
        <taxon>Bacteria</taxon>
        <taxon>Pseudomonadati</taxon>
        <taxon>Pseudomonadota</taxon>
        <taxon>Gammaproteobacteria</taxon>
        <taxon>Oceanospirillales</taxon>
        <taxon>Alcanivoracaceae</taxon>
        <taxon>Isoalcanivorax</taxon>
    </lineage>
</organism>
<dbReference type="RefSeq" id="WP_052269229.1">
    <property type="nucleotide sequence ID" value="NZ_CP004387.1"/>
</dbReference>
<dbReference type="OrthoDB" id="9802991at2"/>
<dbReference type="Pfam" id="PF03283">
    <property type="entry name" value="PAE"/>
    <property type="match status" value="1"/>
</dbReference>
<keyword evidence="1" id="KW-0732">Signal</keyword>
<keyword evidence="3" id="KW-1185">Reference proteome</keyword>
<sequence>MRSTLFLPSLLAGLLLSGPVLAELGDYNAWQTTVNIFSPRTADNPVTPADQTGPYPLLTNPSGFSDGFAPGNYYAWQTIQMAPETGAVCGNGSPFKFFVNRVPNTSNTIVYFEGGGACWDYESCSGDFGIRGARNPNGIPDDYMSLLNPSSSLVSPFVVRLHPWTRTKAQNWNMIYVPYCTGDIYSGDTVAVYEDPTGTNDPLVWHHNGVRNTRAVVAWLKNNLQRSGQMLATGCSAGGAGSFTNYLGVRRDLAPTRGYLINDSGPVFTAPVGGDPEDYPSLPLQNHIRDAWGLDQPDGPLEYIADAMPGLDLNDLGTLYPALAATFPNDRLGHTHFWDDLNYSSYSYERFFPEIENAPDQATKEALIHERWYIDTARLQSELSSLDNVGYFMPRYRAVNESHCTSIIEFANADIQEQGLELDDFINNVMEGSGAVMQASESDTTADYNKPFNLLYYTLDQLL</sequence>
<reference evidence="2 3" key="1">
    <citation type="journal article" date="2012" name="J. Bacteriol.">
        <title>Genome sequence of an alkane-degrading bacterium, Alcanivorax pacificus type strain W11-5, isolated from deep sea sediment.</title>
        <authorList>
            <person name="Lai Q."/>
            <person name="Shao Z."/>
        </authorList>
    </citation>
    <scope>NUCLEOTIDE SEQUENCE [LARGE SCALE GENOMIC DNA]</scope>
    <source>
        <strain evidence="2 3">W11-5</strain>
    </source>
</reference>
<evidence type="ECO:0000313" key="3">
    <source>
        <dbReference type="Proteomes" id="UP000006764"/>
    </source>
</evidence>
<name>A0A0B4XN03_9GAMM</name>
<proteinExistence type="predicted"/>
<dbReference type="PANTHER" id="PTHR21562:SF83">
    <property type="entry name" value="PECTIN ACETYLESTERASE 4"/>
    <property type="match status" value="1"/>
</dbReference>
<dbReference type="KEGG" id="apac:S7S_08330"/>
<dbReference type="PANTHER" id="PTHR21562">
    <property type="entry name" value="NOTUM-RELATED"/>
    <property type="match status" value="1"/>
</dbReference>
<gene>
    <name evidence="2" type="ORF">S7S_08330</name>
</gene>
<dbReference type="EMBL" id="CP004387">
    <property type="protein sequence ID" value="AJD48080.1"/>
    <property type="molecule type" value="Genomic_DNA"/>
</dbReference>
<accession>A0A0B4XN03</accession>
<evidence type="ECO:0000256" key="1">
    <source>
        <dbReference type="SAM" id="SignalP"/>
    </source>
</evidence>
<evidence type="ECO:0000313" key="2">
    <source>
        <dbReference type="EMBL" id="AJD48080.1"/>
    </source>
</evidence>
<dbReference type="InterPro" id="IPR004963">
    <property type="entry name" value="PAE/NOTUM"/>
</dbReference>
<dbReference type="Proteomes" id="UP000006764">
    <property type="component" value="Chromosome"/>
</dbReference>
<feature type="chain" id="PRO_5002098997" description="Pectinacetylesterase" evidence="1">
    <location>
        <begin position="23"/>
        <end position="463"/>
    </location>
</feature>
<dbReference type="GO" id="GO:0016787">
    <property type="term" value="F:hydrolase activity"/>
    <property type="evidence" value="ECO:0007669"/>
    <property type="project" value="InterPro"/>
</dbReference>
<evidence type="ECO:0008006" key="4">
    <source>
        <dbReference type="Google" id="ProtNLM"/>
    </source>
</evidence>
<dbReference type="STRING" id="391936.S7S_08330"/>
<feature type="signal peptide" evidence="1">
    <location>
        <begin position="1"/>
        <end position="22"/>
    </location>
</feature>
<dbReference type="AlphaFoldDB" id="A0A0B4XN03"/>
<dbReference type="HOGENOM" id="CLU_046997_0_0_6"/>